<evidence type="ECO:0000313" key="2">
    <source>
        <dbReference type="EMBL" id="KAH9497265.1"/>
    </source>
</evidence>
<dbReference type="GO" id="GO:0008093">
    <property type="term" value="F:cytoskeletal anchor activity"/>
    <property type="evidence" value="ECO:0007669"/>
    <property type="project" value="TreeGrafter"/>
</dbReference>
<name>A0A922L256_DERFA</name>
<dbReference type="InterPro" id="IPR016024">
    <property type="entry name" value="ARM-type_fold"/>
</dbReference>
<dbReference type="Proteomes" id="UP000790347">
    <property type="component" value="Unassembled WGS sequence"/>
</dbReference>
<accession>A0A922L256</accession>
<dbReference type="Gene3D" id="1.25.10.10">
    <property type="entry name" value="Leucine-rich Repeat Variant"/>
    <property type="match status" value="1"/>
</dbReference>
<dbReference type="InterPro" id="IPR045789">
    <property type="entry name" value="Insc_C"/>
</dbReference>
<organism evidence="2 3">
    <name type="scientific">Dermatophagoides farinae</name>
    <name type="common">American house dust mite</name>
    <dbReference type="NCBI Taxonomy" id="6954"/>
    <lineage>
        <taxon>Eukaryota</taxon>
        <taxon>Metazoa</taxon>
        <taxon>Ecdysozoa</taxon>
        <taxon>Arthropoda</taxon>
        <taxon>Chelicerata</taxon>
        <taxon>Arachnida</taxon>
        <taxon>Acari</taxon>
        <taxon>Acariformes</taxon>
        <taxon>Sarcoptiformes</taxon>
        <taxon>Astigmata</taxon>
        <taxon>Psoroptidia</taxon>
        <taxon>Analgoidea</taxon>
        <taxon>Pyroglyphidae</taxon>
        <taxon>Dermatophagoidinae</taxon>
        <taxon>Dermatophagoides</taxon>
    </lineage>
</organism>
<dbReference type="InterPro" id="IPR039921">
    <property type="entry name" value="Inscuteable"/>
</dbReference>
<evidence type="ECO:0000313" key="3">
    <source>
        <dbReference type="Proteomes" id="UP000790347"/>
    </source>
</evidence>
<reference evidence="2" key="2">
    <citation type="journal article" date="2022" name="Res Sq">
        <title>Comparative Genomics Reveals Insights into the Divergent Evolution of Astigmatic Mites and Household Pest Adaptations.</title>
        <authorList>
            <person name="Xiong Q."/>
            <person name="Wan A.T.-Y."/>
            <person name="Liu X.-Y."/>
            <person name="Fung C.S.-H."/>
            <person name="Xiao X."/>
            <person name="Malainual N."/>
            <person name="Hou J."/>
            <person name="Wang L."/>
            <person name="Wang M."/>
            <person name="Yang K."/>
            <person name="Cui Y."/>
            <person name="Leung E."/>
            <person name="Nong W."/>
            <person name="Shin S.-K."/>
            <person name="Au S."/>
            <person name="Jeong K.Y."/>
            <person name="Chew F.T."/>
            <person name="Hui J."/>
            <person name="Leung T.F."/>
            <person name="Tungtrongchitr A."/>
            <person name="Zhong N."/>
            <person name="Liu Z."/>
            <person name="Tsui S."/>
        </authorList>
    </citation>
    <scope>NUCLEOTIDE SEQUENCE</scope>
    <source>
        <strain evidence="2">Derf</strain>
        <tissue evidence="2">Whole organism</tissue>
    </source>
</reference>
<dbReference type="InterPro" id="IPR011989">
    <property type="entry name" value="ARM-like"/>
</dbReference>
<dbReference type="GO" id="GO:0009786">
    <property type="term" value="P:regulation of asymmetric cell division"/>
    <property type="evidence" value="ECO:0007669"/>
    <property type="project" value="TreeGrafter"/>
</dbReference>
<gene>
    <name evidence="2" type="ORF">DERF_013268</name>
</gene>
<dbReference type="GO" id="GO:0008356">
    <property type="term" value="P:asymmetric cell division"/>
    <property type="evidence" value="ECO:0007669"/>
    <property type="project" value="InterPro"/>
</dbReference>
<dbReference type="EMBL" id="ASGP02000007">
    <property type="protein sequence ID" value="KAH9497265.1"/>
    <property type="molecule type" value="Genomic_DNA"/>
</dbReference>
<proteinExistence type="predicted"/>
<comment type="caution">
    <text evidence="2">The sequence shown here is derived from an EMBL/GenBank/DDBJ whole genome shotgun (WGS) entry which is preliminary data.</text>
</comment>
<dbReference type="GO" id="GO:0045176">
    <property type="term" value="P:apical protein localization"/>
    <property type="evidence" value="ECO:0007669"/>
    <property type="project" value="TreeGrafter"/>
</dbReference>
<dbReference type="GO" id="GO:0045179">
    <property type="term" value="C:apical cortex"/>
    <property type="evidence" value="ECO:0007669"/>
    <property type="project" value="TreeGrafter"/>
</dbReference>
<feature type="domain" description="Protein inscuteable homologue C-terminal" evidence="1">
    <location>
        <begin position="326"/>
        <end position="454"/>
    </location>
</feature>
<keyword evidence="3" id="KW-1185">Reference proteome</keyword>
<dbReference type="SUPFAM" id="SSF48371">
    <property type="entry name" value="ARM repeat"/>
    <property type="match status" value="1"/>
</dbReference>
<dbReference type="AlphaFoldDB" id="A0A922L256"/>
<dbReference type="PANTHER" id="PTHR21386">
    <property type="entry name" value="INSCUTEABLE"/>
    <property type="match status" value="1"/>
</dbReference>
<evidence type="ECO:0000259" key="1">
    <source>
        <dbReference type="Pfam" id="PF19427"/>
    </source>
</evidence>
<dbReference type="GO" id="GO:0000132">
    <property type="term" value="P:establishment of mitotic spindle orientation"/>
    <property type="evidence" value="ECO:0007669"/>
    <property type="project" value="TreeGrafter"/>
</dbReference>
<dbReference type="PROSITE" id="PS00018">
    <property type="entry name" value="EF_HAND_1"/>
    <property type="match status" value="1"/>
</dbReference>
<dbReference type="Pfam" id="PF19427">
    <property type="entry name" value="Insc_C"/>
    <property type="match status" value="1"/>
</dbReference>
<sequence>MVIYEKLSPIMAMSQRYFSGFNTNRSQKRFGICASPGFEFACFESPVQVWLNELQSLTEVESLSALQAKSVATTPESFEALSIRNAQVSIQQIRHNSTIIIDELDSLIDSLPVYCDGLCYLEEKFHDTFRKIQSLIEICKRKGCDYVANKQLSIDVIVICEQTIRFMKNFLWKQNVNNAQIEANVRKLKESFGELVDVTIKKESLILVSSLNKKTSRLCLKWSLLALWQLTQKDPYMCRLFIENQKIINYLLDIVQNYCNVSLSESYQIKAAALRVLTYLSANRDAVRQILREFIGNKFTTVFIDNNKDKIINMDEMGSLNSKSLINELVNGLTDILKTAINDQIFLMACAALANVSFMNTDSLIKYDTLTIVLNSARQRFESSDQPLLKDQIITLLANMSQKHQLLVVSSGGLIFLIQTLLTVNAIDGMERTKMLSVERIQQKIAVALARLGTHKKPKERNYSDTVLLASIAALKRIAQSIGRLAFKELNACDLIDSKLQDTFIQYSIKNESLV</sequence>
<dbReference type="PANTHER" id="PTHR21386:SF0">
    <property type="entry name" value="PROTEIN INSCUTEABLE HOMOLOG"/>
    <property type="match status" value="1"/>
</dbReference>
<dbReference type="InterPro" id="IPR018247">
    <property type="entry name" value="EF_Hand_1_Ca_BS"/>
</dbReference>
<reference evidence="2" key="1">
    <citation type="submission" date="2013-05" db="EMBL/GenBank/DDBJ databases">
        <authorList>
            <person name="Yim A.K.Y."/>
            <person name="Chan T.F."/>
            <person name="Ji K.M."/>
            <person name="Liu X.Y."/>
            <person name="Zhou J.W."/>
            <person name="Li R.Q."/>
            <person name="Yang K.Y."/>
            <person name="Li J."/>
            <person name="Li M."/>
            <person name="Law P.T.W."/>
            <person name="Wu Y.L."/>
            <person name="Cai Z.L."/>
            <person name="Qin H."/>
            <person name="Bao Y."/>
            <person name="Leung R.K.K."/>
            <person name="Ng P.K.S."/>
            <person name="Zou J."/>
            <person name="Zhong X.J."/>
            <person name="Ran P.X."/>
            <person name="Zhong N.S."/>
            <person name="Liu Z.G."/>
            <person name="Tsui S.K.W."/>
        </authorList>
    </citation>
    <scope>NUCLEOTIDE SEQUENCE</scope>
    <source>
        <strain evidence="2">Derf</strain>
        <tissue evidence="2">Whole organism</tissue>
    </source>
</reference>
<protein>
    <recommendedName>
        <fullName evidence="1">Protein inscuteable homologue C-terminal domain-containing protein</fullName>
    </recommendedName>
</protein>